<reference evidence="1 2" key="1">
    <citation type="journal article" date="2022" name="Int. J. Syst. Evol. Microbiol.">
        <title>Pseudomonas aegrilactucae sp. nov. and Pseudomonas morbosilactucae sp. nov., pathogens causing bacterial rot of lettuce in Japan.</title>
        <authorList>
            <person name="Sawada H."/>
            <person name="Fujikawa T."/>
            <person name="Satou M."/>
        </authorList>
    </citation>
    <scope>NUCLEOTIDE SEQUENCE [LARGE SCALE GENOMIC DNA]</scope>
    <source>
        <strain evidence="1 2">MAFF 302030</strain>
    </source>
</reference>
<dbReference type="Proteomes" id="UP001155059">
    <property type="component" value="Unassembled WGS sequence"/>
</dbReference>
<protein>
    <submittedName>
        <fullName evidence="1">Uncharacterized protein</fullName>
    </submittedName>
</protein>
<name>A0A9X1Z1M3_9PSED</name>
<organism evidence="1 2">
    <name type="scientific">Pseudomonas morbosilactucae</name>
    <dbReference type="NCBI Taxonomy" id="2938197"/>
    <lineage>
        <taxon>Bacteria</taxon>
        <taxon>Pseudomonadati</taxon>
        <taxon>Pseudomonadota</taxon>
        <taxon>Gammaproteobacteria</taxon>
        <taxon>Pseudomonadales</taxon>
        <taxon>Pseudomonadaceae</taxon>
        <taxon>Pseudomonas</taxon>
    </lineage>
</organism>
<dbReference type="EMBL" id="JALQCW010000108">
    <property type="protein sequence ID" value="MCK9802110.1"/>
    <property type="molecule type" value="Genomic_DNA"/>
</dbReference>
<reference evidence="1 2" key="2">
    <citation type="journal article" date="2023" name="Plant Pathol.">
        <title>Dismantling and reorganizing Pseudomonas marginalis sensu#lato.</title>
        <authorList>
            <person name="Sawada H."/>
            <person name="Fujikawa T."/>
            <person name="Satou M."/>
        </authorList>
    </citation>
    <scope>NUCLEOTIDE SEQUENCE [LARGE SCALE GENOMIC DNA]</scope>
    <source>
        <strain evidence="1 2">MAFF 302030</strain>
    </source>
</reference>
<accession>A0A9X1Z1M3</accession>
<dbReference type="RefSeq" id="WP_268267213.1">
    <property type="nucleotide sequence ID" value="NZ_JALQCW010000108.1"/>
</dbReference>
<proteinExistence type="predicted"/>
<evidence type="ECO:0000313" key="1">
    <source>
        <dbReference type="EMBL" id="MCK9802110.1"/>
    </source>
</evidence>
<comment type="caution">
    <text evidence="1">The sequence shown here is derived from an EMBL/GenBank/DDBJ whole genome shotgun (WGS) entry which is preliminary data.</text>
</comment>
<dbReference type="AlphaFoldDB" id="A0A9X1Z1M3"/>
<sequence length="103" mass="11605">MITWFDVIVYAIGWVVLIRLAWAIGKAIPRIAIAVGRASSVCRWTKAIIRTHSLDGRAGLSWIPLFFWTFIGGFSNSTDKLYHKHGVWSDIGDWTVFPAKEAV</sequence>
<gene>
    <name evidence="1" type="ORF">M1B34_31735</name>
</gene>
<evidence type="ECO:0000313" key="2">
    <source>
        <dbReference type="Proteomes" id="UP001155059"/>
    </source>
</evidence>